<proteinExistence type="predicted"/>
<keyword evidence="2" id="KW-1133">Transmembrane helix</keyword>
<gene>
    <name evidence="3" type="ORF">IC761_31665</name>
</gene>
<evidence type="ECO:0000256" key="2">
    <source>
        <dbReference type="SAM" id="Phobius"/>
    </source>
</evidence>
<dbReference type="AlphaFoldDB" id="A0A7S9GYI9"/>
<accession>A0A7S9GYI9</accession>
<feature type="transmembrane region" description="Helical" evidence="2">
    <location>
        <begin position="6"/>
        <end position="27"/>
    </location>
</feature>
<dbReference type="KEGG" id="bcou:IC761_31665"/>
<dbReference type="EMBL" id="CP061379">
    <property type="protein sequence ID" value="QPF90975.1"/>
    <property type="molecule type" value="Genomic_DNA"/>
</dbReference>
<feature type="compositionally biased region" description="Low complexity" evidence="1">
    <location>
        <begin position="82"/>
        <end position="104"/>
    </location>
</feature>
<evidence type="ECO:0000256" key="1">
    <source>
        <dbReference type="SAM" id="MobiDB-lite"/>
    </source>
</evidence>
<protein>
    <submittedName>
        <fullName evidence="3">Uncharacterized protein</fullName>
    </submittedName>
</protein>
<name>A0A7S9GYI9_9BRAD</name>
<dbReference type="Proteomes" id="UP000594621">
    <property type="component" value="Chromosome"/>
</dbReference>
<keyword evidence="2" id="KW-0472">Membrane</keyword>
<sequence>MDMWMLKIAGQIAGIGGLALVILLILFRNIIRKNIFPTLKKDDAYRLLRLITLLTFLVALAGIAAWILSTSQSLISPRLPPQNSTSQNSSVVGNNNSVNQKIEK</sequence>
<keyword evidence="4" id="KW-1185">Reference proteome</keyword>
<reference evidence="3 4" key="1">
    <citation type="submission" date="2020-09" db="EMBL/GenBank/DDBJ databases">
        <title>Complete genomes of bradyrhizobia occurring on native shrubby legumes in Australia.</title>
        <authorList>
            <person name="Lafay B."/>
        </authorList>
    </citation>
    <scope>NUCLEOTIDE SEQUENCE [LARGE SCALE GENOMIC DNA]</scope>
    <source>
        <strain evidence="3 4">BDV5040</strain>
    </source>
</reference>
<evidence type="ECO:0000313" key="3">
    <source>
        <dbReference type="EMBL" id="QPF90975.1"/>
    </source>
</evidence>
<organism evidence="3 4">
    <name type="scientific">Bradyrhizobium commune</name>
    <dbReference type="NCBI Taxonomy" id="83627"/>
    <lineage>
        <taxon>Bacteria</taxon>
        <taxon>Pseudomonadati</taxon>
        <taxon>Pseudomonadota</taxon>
        <taxon>Alphaproteobacteria</taxon>
        <taxon>Hyphomicrobiales</taxon>
        <taxon>Nitrobacteraceae</taxon>
        <taxon>Bradyrhizobium</taxon>
    </lineage>
</organism>
<feature type="region of interest" description="Disordered" evidence="1">
    <location>
        <begin position="77"/>
        <end position="104"/>
    </location>
</feature>
<dbReference type="RefSeq" id="WP_195800553.1">
    <property type="nucleotide sequence ID" value="NZ_CP061379.1"/>
</dbReference>
<keyword evidence="2" id="KW-0812">Transmembrane</keyword>
<feature type="transmembrane region" description="Helical" evidence="2">
    <location>
        <begin position="47"/>
        <end position="68"/>
    </location>
</feature>
<evidence type="ECO:0000313" key="4">
    <source>
        <dbReference type="Proteomes" id="UP000594621"/>
    </source>
</evidence>